<keyword evidence="11" id="KW-1185">Reference proteome</keyword>
<evidence type="ECO:0000313" key="11">
    <source>
        <dbReference type="Proteomes" id="UP000275408"/>
    </source>
</evidence>
<dbReference type="PANTHER" id="PTHR45695">
    <property type="entry name" value="LEUCOKININ RECEPTOR-RELATED"/>
    <property type="match status" value="1"/>
</dbReference>
<dbReference type="InterPro" id="IPR017452">
    <property type="entry name" value="GPCR_Rhodpsn_7TM"/>
</dbReference>
<keyword evidence="2 8" id="KW-0812">Transmembrane</keyword>
<comment type="caution">
    <text evidence="10">The sequence shown here is derived from an EMBL/GenBank/DDBJ whole genome shotgun (WGS) entry which is preliminary data.</text>
</comment>
<dbReference type="Pfam" id="PF00001">
    <property type="entry name" value="7tm_1"/>
    <property type="match status" value="1"/>
</dbReference>
<keyword evidence="4" id="KW-0297">G-protein coupled receptor</keyword>
<dbReference type="InterPro" id="IPR000276">
    <property type="entry name" value="GPCR_Rhodpsn"/>
</dbReference>
<organism evidence="10 11">
    <name type="scientific">Pocillopora damicornis</name>
    <name type="common">Cauliflower coral</name>
    <name type="synonym">Millepora damicornis</name>
    <dbReference type="NCBI Taxonomy" id="46731"/>
    <lineage>
        <taxon>Eukaryota</taxon>
        <taxon>Metazoa</taxon>
        <taxon>Cnidaria</taxon>
        <taxon>Anthozoa</taxon>
        <taxon>Hexacorallia</taxon>
        <taxon>Scleractinia</taxon>
        <taxon>Astrocoeniina</taxon>
        <taxon>Pocilloporidae</taxon>
        <taxon>Pocillopora</taxon>
    </lineage>
</organism>
<keyword evidence="3 8" id="KW-1133">Transmembrane helix</keyword>
<dbReference type="SUPFAM" id="SSF81321">
    <property type="entry name" value="Family A G protein-coupled receptor-like"/>
    <property type="match status" value="1"/>
</dbReference>
<feature type="transmembrane region" description="Helical" evidence="8">
    <location>
        <begin position="100"/>
        <end position="121"/>
    </location>
</feature>
<dbReference type="STRING" id="46731.A0A3M6UN69"/>
<evidence type="ECO:0000256" key="2">
    <source>
        <dbReference type="ARBA" id="ARBA00022692"/>
    </source>
</evidence>
<gene>
    <name evidence="10" type="ORF">pdam_00007436</name>
</gene>
<keyword evidence="6" id="KW-0675">Receptor</keyword>
<dbReference type="Gene3D" id="1.20.1070.10">
    <property type="entry name" value="Rhodopsin 7-helix transmembrane proteins"/>
    <property type="match status" value="1"/>
</dbReference>
<feature type="transmembrane region" description="Helical" evidence="8">
    <location>
        <begin position="244"/>
        <end position="265"/>
    </location>
</feature>
<dbReference type="CDD" id="cd00637">
    <property type="entry name" value="7tm_classA_rhodopsin-like"/>
    <property type="match status" value="1"/>
</dbReference>
<comment type="subcellular location">
    <subcellularLocation>
        <location evidence="1">Membrane</location>
        <topology evidence="1">Multi-pass membrane protein</topology>
    </subcellularLocation>
</comment>
<dbReference type="PRINTS" id="PR00237">
    <property type="entry name" value="GPCRRHODOPSN"/>
</dbReference>
<dbReference type="GO" id="GO:0004930">
    <property type="term" value="F:G protein-coupled receptor activity"/>
    <property type="evidence" value="ECO:0007669"/>
    <property type="project" value="UniProtKB-KW"/>
</dbReference>
<accession>A0A3M6UN69</accession>
<dbReference type="Proteomes" id="UP000275408">
    <property type="component" value="Unassembled WGS sequence"/>
</dbReference>
<sequence>MEERFPSHNATDHTSESLSQLSAIQIIEIVLYFTISVIGTTANIMVFYTLLGRHYLRVTEYLILNLALTDLATCAVSITFDLTERLLGGFPFGSIMCSVVYPLQTILMAVSVITLLFISLERRHMVMKPFLLPRFHPIKAKIAIFVSWIVPILFIIPHALVLRLDGDQCLEMWPEHWHVQIFTLTNFTVFFAIPMVVIATSYFMTGRRVRMELAKLNDMLEGTNRSKRDFIRKRTIQKLKVTKMFIIVVFSLFVCMLPTHLVWIWHDFAQGQQNAHFEYALVFSNILMYLNSALNPFIFRTVRGKSFTRLVACCWKKFCENSNESRISLNCVYTHYQMSQIEGERVIRVTKQTSSKSSCRFEMRDETRV</sequence>
<feature type="transmembrane region" description="Helical" evidence="8">
    <location>
        <begin position="62"/>
        <end position="80"/>
    </location>
</feature>
<proteinExistence type="predicted"/>
<evidence type="ECO:0000256" key="8">
    <source>
        <dbReference type="SAM" id="Phobius"/>
    </source>
</evidence>
<name>A0A3M6UN69_POCDA</name>
<dbReference type="GO" id="GO:0005886">
    <property type="term" value="C:plasma membrane"/>
    <property type="evidence" value="ECO:0007669"/>
    <property type="project" value="TreeGrafter"/>
</dbReference>
<evidence type="ECO:0000313" key="10">
    <source>
        <dbReference type="EMBL" id="RMX55143.1"/>
    </source>
</evidence>
<evidence type="ECO:0000256" key="5">
    <source>
        <dbReference type="ARBA" id="ARBA00023136"/>
    </source>
</evidence>
<evidence type="ECO:0000256" key="4">
    <source>
        <dbReference type="ARBA" id="ARBA00023040"/>
    </source>
</evidence>
<feature type="transmembrane region" description="Helical" evidence="8">
    <location>
        <begin position="181"/>
        <end position="205"/>
    </location>
</feature>
<keyword evidence="5 8" id="KW-0472">Membrane</keyword>
<evidence type="ECO:0000256" key="7">
    <source>
        <dbReference type="ARBA" id="ARBA00023224"/>
    </source>
</evidence>
<dbReference type="EMBL" id="RCHS01001119">
    <property type="protein sequence ID" value="RMX55143.1"/>
    <property type="molecule type" value="Genomic_DNA"/>
</dbReference>
<feature type="transmembrane region" description="Helical" evidence="8">
    <location>
        <begin position="29"/>
        <end position="50"/>
    </location>
</feature>
<dbReference type="PROSITE" id="PS50262">
    <property type="entry name" value="G_PROTEIN_RECEP_F1_2"/>
    <property type="match status" value="1"/>
</dbReference>
<evidence type="ECO:0000259" key="9">
    <source>
        <dbReference type="PROSITE" id="PS50262"/>
    </source>
</evidence>
<dbReference type="AlphaFoldDB" id="A0A3M6UN69"/>
<evidence type="ECO:0000256" key="6">
    <source>
        <dbReference type="ARBA" id="ARBA00023170"/>
    </source>
</evidence>
<reference evidence="10 11" key="1">
    <citation type="journal article" date="2018" name="Sci. Rep.">
        <title>Comparative analysis of the Pocillopora damicornis genome highlights role of immune system in coral evolution.</title>
        <authorList>
            <person name="Cunning R."/>
            <person name="Bay R.A."/>
            <person name="Gillette P."/>
            <person name="Baker A.C."/>
            <person name="Traylor-Knowles N."/>
        </authorList>
    </citation>
    <scope>NUCLEOTIDE SEQUENCE [LARGE SCALE GENOMIC DNA]</scope>
    <source>
        <strain evidence="10">RSMAS</strain>
        <tissue evidence="10">Whole animal</tissue>
    </source>
</reference>
<keyword evidence="7" id="KW-0807">Transducer</keyword>
<evidence type="ECO:0000256" key="3">
    <source>
        <dbReference type="ARBA" id="ARBA00022989"/>
    </source>
</evidence>
<feature type="transmembrane region" description="Helical" evidence="8">
    <location>
        <begin position="277"/>
        <end position="299"/>
    </location>
</feature>
<evidence type="ECO:0000256" key="1">
    <source>
        <dbReference type="ARBA" id="ARBA00004141"/>
    </source>
</evidence>
<dbReference type="OrthoDB" id="10037617at2759"/>
<dbReference type="PANTHER" id="PTHR45695:SF9">
    <property type="entry name" value="LEUCOKININ RECEPTOR"/>
    <property type="match status" value="1"/>
</dbReference>
<protein>
    <recommendedName>
        <fullName evidence="9">G-protein coupled receptors family 1 profile domain-containing protein</fullName>
    </recommendedName>
</protein>
<feature type="transmembrane region" description="Helical" evidence="8">
    <location>
        <begin position="142"/>
        <end position="161"/>
    </location>
</feature>
<feature type="domain" description="G-protein coupled receptors family 1 profile" evidence="9">
    <location>
        <begin position="42"/>
        <end position="299"/>
    </location>
</feature>